<organism evidence="2">
    <name type="scientific">Prevotella sp. GTC17253</name>
    <dbReference type="NCBI Taxonomy" id="3236793"/>
    <lineage>
        <taxon>Bacteria</taxon>
        <taxon>Pseudomonadati</taxon>
        <taxon>Bacteroidota</taxon>
        <taxon>Bacteroidia</taxon>
        <taxon>Bacteroidales</taxon>
        <taxon>Prevotellaceae</taxon>
        <taxon>Prevotella</taxon>
    </lineage>
</organism>
<accession>A0AB33IS21</accession>
<keyword evidence="1" id="KW-1133">Transmembrane helix</keyword>
<proteinExistence type="predicted"/>
<evidence type="ECO:0000313" key="2">
    <source>
        <dbReference type="EMBL" id="BFO70895.1"/>
    </source>
</evidence>
<protein>
    <submittedName>
        <fullName evidence="2">Uncharacterized protein</fullName>
    </submittedName>
</protein>
<gene>
    <name evidence="2" type="ORF">GTC17253_08610</name>
</gene>
<feature type="transmembrane region" description="Helical" evidence="1">
    <location>
        <begin position="16"/>
        <end position="34"/>
    </location>
</feature>
<keyword evidence="1" id="KW-0472">Membrane</keyword>
<keyword evidence="1" id="KW-0812">Transmembrane</keyword>
<dbReference type="Gene3D" id="1.25.40.10">
    <property type="entry name" value="Tetratricopeptide repeat domain"/>
    <property type="match status" value="1"/>
</dbReference>
<evidence type="ECO:0000256" key="1">
    <source>
        <dbReference type="SAM" id="Phobius"/>
    </source>
</evidence>
<dbReference type="InterPro" id="IPR011990">
    <property type="entry name" value="TPR-like_helical_dom_sf"/>
</dbReference>
<dbReference type="AlphaFoldDB" id="A0AB33IS21"/>
<name>A0AB33IS21_9BACT</name>
<sequence>MTPTENNQKNGKRSSFILGFLIALLACGIFFYFYTHTTGNKEKEAYEYAMKSTDPNVLQSYLDSYNDAPEEHRDSITAHLSMLRSIDKDWTNAVVSNSKSMLEDYLAAHPDSPHKQEALSKIDSIDWETVSATNSIDAYNSYMEDHPSGEFFNQAKDAIKAIKAKTVQPEELQMISGSFRNFFHAIETRNEDALLSTVNNVLTSFLGKQDAIKSDVITFMHKIYKEDMTGMQWLLNNNYKISKKEVGEDEYEYTVTFSAIQNTEYTDASKNTQTKYRFNAKTGPDGKITELNMSRIIE</sequence>
<dbReference type="EMBL" id="AP035785">
    <property type="protein sequence ID" value="BFO70895.1"/>
    <property type="molecule type" value="Genomic_DNA"/>
</dbReference>
<reference evidence="2" key="1">
    <citation type="submission" date="2024-07" db="EMBL/GenBank/DDBJ databases">
        <title>Complete genome sequence of Prevotella sp. YM-2024 GTC17253.</title>
        <authorList>
            <person name="Hayashi M."/>
            <person name="Muto Y."/>
            <person name="Tanaka K."/>
            <person name="Niwa H."/>
        </authorList>
    </citation>
    <scope>NUCLEOTIDE SEQUENCE</scope>
    <source>
        <strain evidence="2">GTC17253</strain>
    </source>
</reference>